<sequence>MNATPTRTLRIARHFDVDAGRVFDAWLDPATAGRWLFATESGEMVRVDIDARIGGGFVLTDRRDGEDVEHVGTYLEIDRPRRLVFTFAVPKYSAVHTRVAIELTPAGDGCELVLTHEGVLPAWAEATEQGWGMILAGLARRLA</sequence>
<organism evidence="3 4">
    <name type="scientific">Dyella soli</name>
    <dbReference type="NCBI Taxonomy" id="522319"/>
    <lineage>
        <taxon>Bacteria</taxon>
        <taxon>Pseudomonadati</taxon>
        <taxon>Pseudomonadota</taxon>
        <taxon>Gammaproteobacteria</taxon>
        <taxon>Lysobacterales</taxon>
        <taxon>Rhodanobacteraceae</taxon>
        <taxon>Dyella</taxon>
    </lineage>
</organism>
<feature type="domain" description="Activator of Hsp90 ATPase homologue 1/2-like C-terminal" evidence="2">
    <location>
        <begin position="17"/>
        <end position="142"/>
    </location>
</feature>
<name>A0A4R0YP52_9GAMM</name>
<evidence type="ECO:0000313" key="4">
    <source>
        <dbReference type="Proteomes" id="UP000291822"/>
    </source>
</evidence>
<dbReference type="Pfam" id="PF08327">
    <property type="entry name" value="AHSA1"/>
    <property type="match status" value="1"/>
</dbReference>
<dbReference type="InterPro" id="IPR023393">
    <property type="entry name" value="START-like_dom_sf"/>
</dbReference>
<evidence type="ECO:0000259" key="2">
    <source>
        <dbReference type="Pfam" id="PF08327"/>
    </source>
</evidence>
<dbReference type="CDD" id="cd07814">
    <property type="entry name" value="SRPBCC_CalC_Aha1-like"/>
    <property type="match status" value="1"/>
</dbReference>
<dbReference type="Gene3D" id="3.30.530.20">
    <property type="match status" value="1"/>
</dbReference>
<dbReference type="SUPFAM" id="SSF55961">
    <property type="entry name" value="Bet v1-like"/>
    <property type="match status" value="1"/>
</dbReference>
<dbReference type="RefSeq" id="WP_131408999.1">
    <property type="nucleotide sequence ID" value="NZ_SJTG01000002.1"/>
</dbReference>
<dbReference type="EMBL" id="SJTG01000002">
    <property type="protein sequence ID" value="TCI10717.1"/>
    <property type="molecule type" value="Genomic_DNA"/>
</dbReference>
<dbReference type="InterPro" id="IPR013538">
    <property type="entry name" value="ASHA1/2-like_C"/>
</dbReference>
<comment type="caution">
    <text evidence="3">The sequence shown here is derived from an EMBL/GenBank/DDBJ whole genome shotgun (WGS) entry which is preliminary data.</text>
</comment>
<proteinExistence type="inferred from homology"/>
<reference evidence="3 4" key="1">
    <citation type="submission" date="2019-02" db="EMBL/GenBank/DDBJ databases">
        <title>Dyella amyloliquefaciens sp. nov., isolated from forest soil.</title>
        <authorList>
            <person name="Gao Z.-H."/>
            <person name="Qiu L.-H."/>
        </authorList>
    </citation>
    <scope>NUCLEOTIDE SEQUENCE [LARGE SCALE GENOMIC DNA]</scope>
    <source>
        <strain evidence="3 4">KACC 12747</strain>
    </source>
</reference>
<keyword evidence="4" id="KW-1185">Reference proteome</keyword>
<evidence type="ECO:0000313" key="3">
    <source>
        <dbReference type="EMBL" id="TCI10717.1"/>
    </source>
</evidence>
<gene>
    <name evidence="3" type="ORF">EZM97_17855</name>
</gene>
<evidence type="ECO:0000256" key="1">
    <source>
        <dbReference type="ARBA" id="ARBA00006817"/>
    </source>
</evidence>
<dbReference type="Proteomes" id="UP000291822">
    <property type="component" value="Unassembled WGS sequence"/>
</dbReference>
<accession>A0A4R0YP52</accession>
<comment type="similarity">
    <text evidence="1">Belongs to the AHA1 family.</text>
</comment>
<protein>
    <submittedName>
        <fullName evidence="3">SRPBCC domain-containing protein</fullName>
    </submittedName>
</protein>
<dbReference type="AlphaFoldDB" id="A0A4R0YP52"/>